<reference evidence="3" key="1">
    <citation type="submission" date="2014-09" db="EMBL/GenBank/DDBJ databases">
        <authorList>
            <person name="Sharma Rahul"/>
            <person name="Thines Marco"/>
        </authorList>
    </citation>
    <scope>NUCLEOTIDE SEQUENCE [LARGE SCALE GENOMIC DNA]</scope>
</reference>
<dbReference type="EMBL" id="CCYD01000553">
    <property type="protein sequence ID" value="CEG41379.1"/>
    <property type="molecule type" value="Genomic_DNA"/>
</dbReference>
<evidence type="ECO:0000313" key="2">
    <source>
        <dbReference type="EMBL" id="CEG41379.1"/>
    </source>
</evidence>
<dbReference type="RefSeq" id="XP_024577748.1">
    <property type="nucleotide sequence ID" value="XM_024727142.1"/>
</dbReference>
<evidence type="ECO:0008006" key="4">
    <source>
        <dbReference type="Google" id="ProtNLM"/>
    </source>
</evidence>
<dbReference type="Proteomes" id="UP000054928">
    <property type="component" value="Unassembled WGS sequence"/>
</dbReference>
<dbReference type="STRING" id="4781.A0A0N7L5G1"/>
<evidence type="ECO:0000313" key="3">
    <source>
        <dbReference type="Proteomes" id="UP000054928"/>
    </source>
</evidence>
<organism evidence="2 3">
    <name type="scientific">Plasmopara halstedii</name>
    <name type="common">Downy mildew of sunflower</name>
    <dbReference type="NCBI Taxonomy" id="4781"/>
    <lineage>
        <taxon>Eukaryota</taxon>
        <taxon>Sar</taxon>
        <taxon>Stramenopiles</taxon>
        <taxon>Oomycota</taxon>
        <taxon>Peronosporomycetes</taxon>
        <taxon>Peronosporales</taxon>
        <taxon>Peronosporaceae</taxon>
        <taxon>Plasmopara</taxon>
    </lineage>
</organism>
<keyword evidence="3" id="KW-1185">Reference proteome</keyword>
<evidence type="ECO:0000256" key="1">
    <source>
        <dbReference type="SAM" id="SignalP"/>
    </source>
</evidence>
<dbReference type="AlphaFoldDB" id="A0A0N7L5G1"/>
<protein>
    <recommendedName>
        <fullName evidence="4">RxLR-like protein</fullName>
    </recommendedName>
</protein>
<feature type="chain" id="PRO_5006015084" description="RxLR-like protein" evidence="1">
    <location>
        <begin position="19"/>
        <end position="233"/>
    </location>
</feature>
<feature type="signal peptide" evidence="1">
    <location>
        <begin position="1"/>
        <end position="18"/>
    </location>
</feature>
<accession>A0A0N7L5G1</accession>
<dbReference type="OrthoDB" id="410477at2759"/>
<sequence length="233" mass="25922">MKLKLLAFVATCVWQAFASKRHEVSKWYPCSVFSNIDGMDHEIAELTAQCGKFSAPLCYSDVCTAPKSVNQTIELFVKRIPANNPETAINIWIMGRHFQSKELTALILYSELNTTANLYLMDPRGSRKSTILDCGVTTRDPNFEYRMDPAQVGTCAIDLESKFGDLAAFSPTSAAHDLFNLISKLSNGASTFVYGSDYEALLVVRLMHLAPPEVTGYILDSPESTTGVYNYYR</sequence>
<dbReference type="GeneID" id="36406784"/>
<keyword evidence="1" id="KW-0732">Signal</keyword>
<name>A0A0N7L5G1_PLAHL</name>
<proteinExistence type="predicted"/>